<evidence type="ECO:0000256" key="4">
    <source>
        <dbReference type="ARBA" id="ARBA00012438"/>
    </source>
</evidence>
<keyword evidence="7 9" id="KW-0472">Membrane</keyword>
<evidence type="ECO:0000256" key="3">
    <source>
        <dbReference type="ARBA" id="ARBA00006434"/>
    </source>
</evidence>
<feature type="transmembrane region" description="Helical" evidence="9">
    <location>
        <begin position="281"/>
        <end position="307"/>
    </location>
</feature>
<dbReference type="PROSITE" id="PS50109">
    <property type="entry name" value="HIS_KIN"/>
    <property type="match status" value="1"/>
</dbReference>
<feature type="transmembrane region" description="Helical" evidence="9">
    <location>
        <begin position="154"/>
        <end position="175"/>
    </location>
</feature>
<evidence type="ECO:0000256" key="6">
    <source>
        <dbReference type="ARBA" id="ARBA00022989"/>
    </source>
</evidence>
<organism evidence="11 12">
    <name type="scientific">SAR324 cluster bacterium</name>
    <dbReference type="NCBI Taxonomy" id="2024889"/>
    <lineage>
        <taxon>Bacteria</taxon>
        <taxon>Deltaproteobacteria</taxon>
        <taxon>SAR324 cluster</taxon>
    </lineage>
</organism>
<evidence type="ECO:0000256" key="7">
    <source>
        <dbReference type="ARBA" id="ARBA00023136"/>
    </source>
</evidence>
<dbReference type="PROSITE" id="PS50283">
    <property type="entry name" value="NA_SOLUT_SYMP_3"/>
    <property type="match status" value="1"/>
</dbReference>
<feature type="transmembrane region" description="Helical" evidence="9">
    <location>
        <begin position="114"/>
        <end position="134"/>
    </location>
</feature>
<dbReference type="PANTHER" id="PTHR43065:SF42">
    <property type="entry name" value="TWO-COMPONENT SENSOR PPRA"/>
    <property type="match status" value="1"/>
</dbReference>
<dbReference type="EMBL" id="NVSR01000122">
    <property type="protein sequence ID" value="PCI24518.1"/>
    <property type="molecule type" value="Genomic_DNA"/>
</dbReference>
<dbReference type="CDD" id="cd00075">
    <property type="entry name" value="HATPase"/>
    <property type="match status" value="1"/>
</dbReference>
<dbReference type="CDD" id="cd10322">
    <property type="entry name" value="SLC5sbd"/>
    <property type="match status" value="1"/>
</dbReference>
<sequence length="942" mass="106403">MFESTWVLLLLLGYMLLLFLVAIWAENKAKKGKNLADNPLIYSLSLAIYCTTWTYYGSVGKAAASGMLFLPVYLGPTLSMFLWWIVMRKMVRIKNLYRITSLADFISARYGKSLLIGALVSIGALLGTIPYISLQLKSIIHTFQIITIDEPTWIRQHVGLVIVLLMIVFTIVFGLRKIDSAERHQGIIVVIALESFIKLIAIFSVGIFVTYFLFDGIDDIMGQVAAQNHFRSLQADQDNPGQYMTWMSLLILSISAILFLPRQFHVGVVENANEKHISTALWLFPLYLFLINLFVLPIAMGGLLKGLPRETADFFVLLLPFDYGSPLFSLFAFLGGFSAGTSMIIITSMTLSIMVSNYLLLPLADIFPKAGFLKRHLLLSRWLIVASVILLGYWFNLFVGQSEMLVNVGLISFVAILQFAPISLGGLFWEKANKGGCLLGLLSGFFIWFYTLILPSFIRGGLLPKSILNEGPFGLFLLRPEQLLGLDFLDSIPHAVIWSLLFNISFYFLGSLGSEQSEEEQRIAKSYVHCLDKQALQVPSIRLDCSVDLWRKKKIIQNLLAQYYNRDQALLILEEILDREKFGQREKISLLSLLKLSQRVENHLSGVIGAAGAYKALKASDLFQETESKELSRIYGEMMVQMKLTPEDMLKKISYYREREVLTQEIKKQNEELEQRVELRTQELQESLASLRKAQRHLVESEKMASLGGLVSGVAHEINTPIGIGVTAISYLEEQVKKIDLLFHEGRMKRSDLDKFLGIVTNATNSALTNLQRSAELVQSFKEVAVDQVKAIKRDFFFKEYLERVLLSLEPKIKETNHRFILRGPAGIILHNDPGVFMQIVTNLVTNSLLHAFEGIEQGNMTMEFYRKDAEIILTYHDDGIGMSEEQLNHIFDPFFTTKRGRGGIGLGMHIVYNLVTQRLQGTISCHSQEGVGSSFQIHFPI</sequence>
<feature type="transmembrane region" description="Helical" evidence="9">
    <location>
        <begin position="327"/>
        <end position="360"/>
    </location>
</feature>
<evidence type="ECO:0000256" key="1">
    <source>
        <dbReference type="ARBA" id="ARBA00000085"/>
    </source>
</evidence>
<evidence type="ECO:0000256" key="9">
    <source>
        <dbReference type="SAM" id="Phobius"/>
    </source>
</evidence>
<evidence type="ECO:0000313" key="11">
    <source>
        <dbReference type="EMBL" id="PCI24518.1"/>
    </source>
</evidence>
<dbReference type="Gene3D" id="3.30.565.10">
    <property type="entry name" value="Histidine kinase-like ATPase, C-terminal domain"/>
    <property type="match status" value="1"/>
</dbReference>
<dbReference type="InterPro" id="IPR003594">
    <property type="entry name" value="HATPase_dom"/>
</dbReference>
<feature type="transmembrane region" description="Helical" evidence="9">
    <location>
        <begin position="39"/>
        <end position="56"/>
    </location>
</feature>
<comment type="catalytic activity">
    <reaction evidence="1">
        <text>ATP + protein L-histidine = ADP + protein N-phospho-L-histidine.</text>
        <dbReference type="EC" id="2.7.13.3"/>
    </reaction>
</comment>
<dbReference type="SUPFAM" id="SSF55874">
    <property type="entry name" value="ATPase domain of HSP90 chaperone/DNA topoisomerase II/histidine kinase"/>
    <property type="match status" value="1"/>
</dbReference>
<name>A0A2A4STD3_9DELT</name>
<protein>
    <recommendedName>
        <fullName evidence="4">histidine kinase</fullName>
        <ecNumber evidence="4">2.7.13.3</ecNumber>
    </recommendedName>
</protein>
<dbReference type="PRINTS" id="PR00344">
    <property type="entry name" value="BCTRLSENSOR"/>
</dbReference>
<evidence type="ECO:0000313" key="12">
    <source>
        <dbReference type="Proteomes" id="UP000218113"/>
    </source>
</evidence>
<gene>
    <name evidence="11" type="ORF">COB67_11560</name>
</gene>
<evidence type="ECO:0000259" key="10">
    <source>
        <dbReference type="PROSITE" id="PS50109"/>
    </source>
</evidence>
<keyword evidence="6 9" id="KW-1133">Transmembrane helix</keyword>
<dbReference type="Gene3D" id="1.10.287.130">
    <property type="match status" value="1"/>
</dbReference>
<dbReference type="GO" id="GO:0016020">
    <property type="term" value="C:membrane"/>
    <property type="evidence" value="ECO:0007669"/>
    <property type="project" value="UniProtKB-SubCell"/>
</dbReference>
<dbReference type="GO" id="GO:0022857">
    <property type="term" value="F:transmembrane transporter activity"/>
    <property type="evidence" value="ECO:0007669"/>
    <property type="project" value="InterPro"/>
</dbReference>
<feature type="transmembrane region" description="Helical" evidence="9">
    <location>
        <begin position="187"/>
        <end position="214"/>
    </location>
</feature>
<dbReference type="EC" id="2.7.13.3" evidence="4"/>
<dbReference type="Gene3D" id="1.20.1730.10">
    <property type="entry name" value="Sodium/glucose cotransporter"/>
    <property type="match status" value="1"/>
</dbReference>
<dbReference type="InterPro" id="IPR004358">
    <property type="entry name" value="Sig_transdc_His_kin-like_C"/>
</dbReference>
<feature type="transmembrane region" description="Helical" evidence="9">
    <location>
        <begin position="436"/>
        <end position="458"/>
    </location>
</feature>
<feature type="transmembrane region" description="Helical" evidence="9">
    <location>
        <begin position="243"/>
        <end position="260"/>
    </location>
</feature>
<dbReference type="AlphaFoldDB" id="A0A2A4STD3"/>
<dbReference type="GO" id="GO:0004673">
    <property type="term" value="F:protein histidine kinase activity"/>
    <property type="evidence" value="ECO:0007669"/>
    <property type="project" value="UniProtKB-EC"/>
</dbReference>
<proteinExistence type="inferred from homology"/>
<evidence type="ECO:0000256" key="8">
    <source>
        <dbReference type="SAM" id="Coils"/>
    </source>
</evidence>
<feature type="coiled-coil region" evidence="8">
    <location>
        <begin position="652"/>
        <end position="694"/>
    </location>
</feature>
<comment type="subcellular location">
    <subcellularLocation>
        <location evidence="2">Membrane</location>
        <topology evidence="2">Multi-pass membrane protein</topology>
    </subcellularLocation>
</comment>
<dbReference type="Pfam" id="PF02518">
    <property type="entry name" value="HATPase_c"/>
    <property type="match status" value="1"/>
</dbReference>
<dbReference type="SMART" id="SM00387">
    <property type="entry name" value="HATPase_c"/>
    <property type="match status" value="1"/>
</dbReference>
<keyword evidence="8" id="KW-0175">Coiled coil</keyword>
<comment type="caution">
    <text evidence="11">The sequence shown here is derived from an EMBL/GenBank/DDBJ whole genome shotgun (WGS) entry which is preliminary data.</text>
</comment>
<evidence type="ECO:0000256" key="5">
    <source>
        <dbReference type="ARBA" id="ARBA00022692"/>
    </source>
</evidence>
<reference evidence="12" key="1">
    <citation type="submission" date="2017-08" db="EMBL/GenBank/DDBJ databases">
        <title>A dynamic microbial community with high functional redundancy inhabits the cold, oxic subseafloor aquifer.</title>
        <authorList>
            <person name="Tully B.J."/>
            <person name="Wheat C.G."/>
            <person name="Glazer B.T."/>
            <person name="Huber J.A."/>
        </authorList>
    </citation>
    <scope>NUCLEOTIDE SEQUENCE [LARGE SCALE GENOMIC DNA]</scope>
</reference>
<dbReference type="PANTHER" id="PTHR43065">
    <property type="entry name" value="SENSOR HISTIDINE KINASE"/>
    <property type="match status" value="1"/>
</dbReference>
<dbReference type="Proteomes" id="UP000218113">
    <property type="component" value="Unassembled WGS sequence"/>
</dbReference>
<feature type="transmembrane region" description="Helical" evidence="9">
    <location>
        <begin position="405"/>
        <end position="429"/>
    </location>
</feature>
<feature type="transmembrane region" description="Helical" evidence="9">
    <location>
        <begin position="381"/>
        <end position="399"/>
    </location>
</feature>
<comment type="similarity">
    <text evidence="3">Belongs to the sodium:solute symporter (SSF) (TC 2.A.21) family.</text>
</comment>
<feature type="transmembrane region" description="Helical" evidence="9">
    <location>
        <begin position="62"/>
        <end position="86"/>
    </location>
</feature>
<dbReference type="InterPro" id="IPR001734">
    <property type="entry name" value="Na/solute_symporter"/>
</dbReference>
<keyword evidence="5 9" id="KW-0812">Transmembrane</keyword>
<evidence type="ECO:0000256" key="2">
    <source>
        <dbReference type="ARBA" id="ARBA00004141"/>
    </source>
</evidence>
<accession>A0A2A4STD3</accession>
<dbReference type="InterPro" id="IPR005467">
    <property type="entry name" value="His_kinase_dom"/>
</dbReference>
<feature type="domain" description="Histidine kinase" evidence="10">
    <location>
        <begin position="713"/>
        <end position="942"/>
    </location>
</feature>
<dbReference type="InterPro" id="IPR038377">
    <property type="entry name" value="Na/Glc_symporter_sf"/>
</dbReference>
<feature type="transmembrane region" description="Helical" evidence="9">
    <location>
        <begin position="6"/>
        <end position="27"/>
    </location>
</feature>
<dbReference type="InterPro" id="IPR036890">
    <property type="entry name" value="HATPase_C_sf"/>
</dbReference>